<organism evidence="1 2">
    <name type="scientific">Caerostris darwini</name>
    <dbReference type="NCBI Taxonomy" id="1538125"/>
    <lineage>
        <taxon>Eukaryota</taxon>
        <taxon>Metazoa</taxon>
        <taxon>Ecdysozoa</taxon>
        <taxon>Arthropoda</taxon>
        <taxon>Chelicerata</taxon>
        <taxon>Arachnida</taxon>
        <taxon>Araneae</taxon>
        <taxon>Araneomorphae</taxon>
        <taxon>Entelegynae</taxon>
        <taxon>Araneoidea</taxon>
        <taxon>Araneidae</taxon>
        <taxon>Caerostris</taxon>
    </lineage>
</organism>
<reference evidence="1 2" key="1">
    <citation type="submission" date="2021-06" db="EMBL/GenBank/DDBJ databases">
        <title>Caerostris darwini draft genome.</title>
        <authorList>
            <person name="Kono N."/>
            <person name="Arakawa K."/>
        </authorList>
    </citation>
    <scope>NUCLEOTIDE SEQUENCE [LARGE SCALE GENOMIC DNA]</scope>
</reference>
<name>A0AAV4N3B4_9ARAC</name>
<sequence length="96" mass="10972">MINAIKFLPLYRIDPIQSVLCIYIGSIASESQRSVTECSRSTSKAILIAESELLIDYFIEWKSPFIKVDVIGVLEQGAHKRQRRVPINRLPNELLQ</sequence>
<proteinExistence type="predicted"/>
<keyword evidence="2" id="KW-1185">Reference proteome</keyword>
<comment type="caution">
    <text evidence="1">The sequence shown here is derived from an EMBL/GenBank/DDBJ whole genome shotgun (WGS) entry which is preliminary data.</text>
</comment>
<accession>A0AAV4N3B4</accession>
<gene>
    <name evidence="1" type="ORF">CDAR_508771</name>
</gene>
<evidence type="ECO:0000313" key="1">
    <source>
        <dbReference type="EMBL" id="GIX78146.1"/>
    </source>
</evidence>
<protein>
    <submittedName>
        <fullName evidence="1">Uncharacterized protein</fullName>
    </submittedName>
</protein>
<dbReference type="Proteomes" id="UP001054837">
    <property type="component" value="Unassembled WGS sequence"/>
</dbReference>
<dbReference type="EMBL" id="BPLQ01001079">
    <property type="protein sequence ID" value="GIX78146.1"/>
    <property type="molecule type" value="Genomic_DNA"/>
</dbReference>
<evidence type="ECO:0000313" key="2">
    <source>
        <dbReference type="Proteomes" id="UP001054837"/>
    </source>
</evidence>
<dbReference type="AlphaFoldDB" id="A0AAV4N3B4"/>